<organism evidence="2 3">
    <name type="scientific">Eubacterium cellulosolvens (strain ATCC 43171 / JCM 9499 / 6)</name>
    <name type="common">Cillobacterium cellulosolvens</name>
    <dbReference type="NCBI Taxonomy" id="633697"/>
    <lineage>
        <taxon>Bacteria</taxon>
        <taxon>Bacillati</taxon>
        <taxon>Bacillota</taxon>
        <taxon>Clostridia</taxon>
        <taxon>Eubacteriales</taxon>
        <taxon>Eubacteriaceae</taxon>
        <taxon>Eubacterium</taxon>
    </lineage>
</organism>
<dbReference type="EMBL" id="CM001487">
    <property type="protein sequence ID" value="EIM58257.1"/>
    <property type="molecule type" value="Genomic_DNA"/>
</dbReference>
<sequence length="669" mass="78445">MTSEEIINAVREYVRDDNAKYAIMIDGAWGSGKTYLYENYLAEEISRVENGKNERRPNVYISLYGMSNTESLAKQLLTNYMIYVKGNGSDFAKLGSKIAGGLSIVCSALSFSNGMVTLDPNEGIKKIIDQISVKNMVICFDDLERSAIPITEFLGFVNNLIEHCNCKVLILADEKNIGKINANTNLEEKYLTILSGYRKIVERLEDDEQTSRKRDRLGVHKNGEITVEELKKLNELVYSENYLYMDMKEKVIGKTLYYYPELKNAITELIKGSNKVDGLIQDEKYKDFLTNHLEMIENTFAEVKTRNLRIIRTWILAFRKIYDITKKNFSDNEYYEVMLDEFMHYSIWVVSSLKKNKKILYKANYRGQELVSFEDNEYSYTLKHDFIDAWIRRDVWDEADLNKVCKSIIERKQREKISNPTPKQSTGVELRKLATWKLMEDDEVRESCKNLENELDANKYAYCDYGIILAILLELSHIKLYKGDINRVRETMIKLIQKDEEVQEERVFHDYILSEEIKVEFRKVYKTVEDARRKRNTELTKVDHNESNIYENAETFFENCQKMKDYYSEHKSFLAYLDLEKLIELIKSSSVEDIHLKINKAFKTVYFMGNLKDFFIADIDDLQWIREQILDNGMLKECGITRRIAFESLAEIIKEELIALGVDEEQLKR</sequence>
<name>I5AWT4_EUBC6</name>
<dbReference type="eggNOG" id="COG4928">
    <property type="taxonomic scope" value="Bacteria"/>
</dbReference>
<reference evidence="2 3" key="2">
    <citation type="submission" date="2012-02" db="EMBL/GenBank/DDBJ databases">
        <title>Improved High-Quality Draft sequence of Eubacterium cellulosolvens 6.</title>
        <authorList>
            <consortium name="US DOE Joint Genome Institute"/>
            <person name="Lucas S."/>
            <person name="Han J."/>
            <person name="Lapidus A."/>
            <person name="Cheng J.-F."/>
            <person name="Goodwin L."/>
            <person name="Pitluck S."/>
            <person name="Peters L."/>
            <person name="Mikhailova N."/>
            <person name="Gu W."/>
            <person name="Detter J.C."/>
            <person name="Han C."/>
            <person name="Tapia R."/>
            <person name="Land M."/>
            <person name="Hauser L."/>
            <person name="Kyrpides N."/>
            <person name="Ivanova N."/>
            <person name="Pagani I."/>
            <person name="Johnson E."/>
            <person name="Mukhopadhyay B."/>
            <person name="Anderson I."/>
            <person name="Woyke T."/>
        </authorList>
    </citation>
    <scope>NUCLEOTIDE SEQUENCE [LARGE SCALE GENOMIC DNA]</scope>
    <source>
        <strain evidence="2 3">6</strain>
    </source>
</reference>
<dbReference type="InterPro" id="IPR011646">
    <property type="entry name" value="KAP_P-loop"/>
</dbReference>
<dbReference type="InterPro" id="IPR027417">
    <property type="entry name" value="P-loop_NTPase"/>
</dbReference>
<gene>
    <name evidence="2" type="ORF">EubceDRAFT1_2538</name>
</gene>
<proteinExistence type="predicted"/>
<protein>
    <submittedName>
        <fullName evidence="2">KAP family P-loop domain protein</fullName>
    </submittedName>
</protein>
<dbReference type="SUPFAM" id="SSF52540">
    <property type="entry name" value="P-loop containing nucleoside triphosphate hydrolases"/>
    <property type="match status" value="1"/>
</dbReference>
<dbReference type="OrthoDB" id="88903at2"/>
<dbReference type="Gene3D" id="3.40.50.300">
    <property type="entry name" value="P-loop containing nucleotide triphosphate hydrolases"/>
    <property type="match status" value="1"/>
</dbReference>
<reference evidence="2 3" key="1">
    <citation type="submission" date="2010-08" db="EMBL/GenBank/DDBJ databases">
        <authorList>
            <consortium name="US DOE Joint Genome Institute (JGI-PGF)"/>
            <person name="Lucas S."/>
            <person name="Copeland A."/>
            <person name="Lapidus A."/>
            <person name="Cheng J.-F."/>
            <person name="Bruce D."/>
            <person name="Goodwin L."/>
            <person name="Pitluck S."/>
            <person name="Land M.L."/>
            <person name="Hauser L."/>
            <person name="Chang Y.-J."/>
            <person name="Anderson I.J."/>
            <person name="Johnson E."/>
            <person name="Mulhopadhyay B."/>
            <person name="Kyrpides N."/>
            <person name="Woyke T.J."/>
        </authorList>
    </citation>
    <scope>NUCLEOTIDE SEQUENCE [LARGE SCALE GENOMIC DNA]</scope>
    <source>
        <strain evidence="2 3">6</strain>
    </source>
</reference>
<dbReference type="Proteomes" id="UP000005753">
    <property type="component" value="Chromosome"/>
</dbReference>
<dbReference type="Pfam" id="PF07693">
    <property type="entry name" value="KAP_NTPase"/>
    <property type="match status" value="1"/>
</dbReference>
<dbReference type="AlphaFoldDB" id="I5AWT4"/>
<evidence type="ECO:0000313" key="2">
    <source>
        <dbReference type="EMBL" id="EIM58257.1"/>
    </source>
</evidence>
<dbReference type="HOGENOM" id="CLU_022182_1_0_9"/>
<evidence type="ECO:0000259" key="1">
    <source>
        <dbReference type="Pfam" id="PF07693"/>
    </source>
</evidence>
<accession>I5AWT4</accession>
<keyword evidence="3" id="KW-1185">Reference proteome</keyword>
<feature type="domain" description="KAP NTPase" evidence="1">
    <location>
        <begin position="6"/>
        <end position="184"/>
    </location>
</feature>
<evidence type="ECO:0000313" key="3">
    <source>
        <dbReference type="Proteomes" id="UP000005753"/>
    </source>
</evidence>